<protein>
    <recommendedName>
        <fullName evidence="2">BZIP domain-containing protein</fullName>
    </recommendedName>
</protein>
<dbReference type="Proteomes" id="UP001370758">
    <property type="component" value="Unassembled WGS sequence"/>
</dbReference>
<sequence length="136" mass="15244">MNNHHPSKIEELDFDFLFGTTITTSPKTSHWDDSGPSYEGKDNAASASEMVSESIMTEAAIPSNAKERIHKRHANRIAAEKCRNKKKEADAKLRRTVFELYEVVVHICSHPTPTDAMKKSSQDRARKLITSVGVAY</sequence>
<comment type="caution">
    <text evidence="3">The sequence shown here is derived from an EMBL/GenBank/DDBJ whole genome shotgun (WGS) entry which is preliminary data.</text>
</comment>
<dbReference type="GO" id="GO:0003700">
    <property type="term" value="F:DNA-binding transcription factor activity"/>
    <property type="evidence" value="ECO:0007669"/>
    <property type="project" value="InterPro"/>
</dbReference>
<gene>
    <name evidence="3" type="ORF">TWF481_002597</name>
</gene>
<keyword evidence="4" id="KW-1185">Reference proteome</keyword>
<reference evidence="3 4" key="1">
    <citation type="submission" date="2023-08" db="EMBL/GenBank/DDBJ databases">
        <authorList>
            <person name="Palmer J.M."/>
        </authorList>
    </citation>
    <scope>NUCLEOTIDE SEQUENCE [LARGE SCALE GENOMIC DNA]</scope>
    <source>
        <strain evidence="3 4">TWF481</strain>
    </source>
</reference>
<feature type="domain" description="BZIP" evidence="2">
    <location>
        <begin position="71"/>
        <end position="85"/>
    </location>
</feature>
<evidence type="ECO:0000259" key="2">
    <source>
        <dbReference type="PROSITE" id="PS00036"/>
    </source>
</evidence>
<name>A0AAV9VQV4_9PEZI</name>
<accession>A0AAV9VQV4</accession>
<evidence type="ECO:0000313" key="4">
    <source>
        <dbReference type="Proteomes" id="UP001370758"/>
    </source>
</evidence>
<dbReference type="AlphaFoldDB" id="A0AAV9VQV4"/>
<dbReference type="PROSITE" id="PS00036">
    <property type="entry name" value="BZIP_BASIC"/>
    <property type="match status" value="1"/>
</dbReference>
<dbReference type="Gene3D" id="1.20.5.170">
    <property type="match status" value="1"/>
</dbReference>
<proteinExistence type="predicted"/>
<evidence type="ECO:0000313" key="3">
    <source>
        <dbReference type="EMBL" id="KAK6495548.1"/>
    </source>
</evidence>
<dbReference type="InterPro" id="IPR046347">
    <property type="entry name" value="bZIP_sf"/>
</dbReference>
<feature type="region of interest" description="Disordered" evidence="1">
    <location>
        <begin position="26"/>
        <end position="50"/>
    </location>
</feature>
<dbReference type="InterPro" id="IPR004827">
    <property type="entry name" value="bZIP"/>
</dbReference>
<dbReference type="EMBL" id="JAVHJL010000012">
    <property type="protein sequence ID" value="KAK6495548.1"/>
    <property type="molecule type" value="Genomic_DNA"/>
</dbReference>
<evidence type="ECO:0000256" key="1">
    <source>
        <dbReference type="SAM" id="MobiDB-lite"/>
    </source>
</evidence>
<dbReference type="SUPFAM" id="SSF57959">
    <property type="entry name" value="Leucine zipper domain"/>
    <property type="match status" value="1"/>
</dbReference>
<organism evidence="3 4">
    <name type="scientific">Arthrobotrys musiformis</name>
    <dbReference type="NCBI Taxonomy" id="47236"/>
    <lineage>
        <taxon>Eukaryota</taxon>
        <taxon>Fungi</taxon>
        <taxon>Dikarya</taxon>
        <taxon>Ascomycota</taxon>
        <taxon>Pezizomycotina</taxon>
        <taxon>Orbiliomycetes</taxon>
        <taxon>Orbiliales</taxon>
        <taxon>Orbiliaceae</taxon>
        <taxon>Arthrobotrys</taxon>
    </lineage>
</organism>